<dbReference type="PROSITE" id="PS51387">
    <property type="entry name" value="FAD_PCMH"/>
    <property type="match status" value="1"/>
</dbReference>
<comment type="caution">
    <text evidence="5">The sequence shown here is derived from an EMBL/GenBank/DDBJ whole genome shotgun (WGS) entry which is preliminary data.</text>
</comment>
<sequence>MIPARFDYLRAGSLEEACQALAADEDAKVIAGGQSLLPLLRLRLSYPTTLVDIGRLPGLSGVEDRGDHVHIGAMTTHDEVMRSPVVNAACPLVAMATATVADPAVRHRGTFGGSLAHGDPAGDLPAVVLALDGVLVARSERGERDIPAAEFFVDYLESSLRPGEILAGVRIPKLGEGWGYHYEKFHRTAQAWAIVGVAAAVRRSNGAIQEARVGLTNMGSTPLRARAVEAALRGVEVGEQVRPACEAAAEGTSPPADLHAQPDYRRHLAKVLTYRAIGKAAGAP</sequence>
<dbReference type="Gene3D" id="3.30.43.10">
    <property type="entry name" value="Uridine Diphospho-n-acetylenolpyruvylglucosamine Reductase, domain 2"/>
    <property type="match status" value="1"/>
</dbReference>
<keyword evidence="2" id="KW-0274">FAD</keyword>
<dbReference type="Gene3D" id="3.30.465.10">
    <property type="match status" value="1"/>
</dbReference>
<dbReference type="InterPro" id="IPR036318">
    <property type="entry name" value="FAD-bd_PCMH-like_sf"/>
</dbReference>
<evidence type="ECO:0000256" key="3">
    <source>
        <dbReference type="ARBA" id="ARBA00023002"/>
    </source>
</evidence>
<dbReference type="GO" id="GO:0043885">
    <property type="term" value="F:anaerobic carbon-monoxide dehydrogenase activity"/>
    <property type="evidence" value="ECO:0007669"/>
    <property type="project" value="UniProtKB-EC"/>
</dbReference>
<accession>A0ABT1JWG7</accession>
<dbReference type="RefSeq" id="WP_253768231.1">
    <property type="nucleotide sequence ID" value="NZ_BAAAVE010000028.1"/>
</dbReference>
<dbReference type="Gene3D" id="3.30.390.50">
    <property type="entry name" value="CO dehydrogenase flavoprotein, C-terminal domain"/>
    <property type="match status" value="1"/>
</dbReference>
<keyword evidence="3 5" id="KW-0560">Oxidoreductase</keyword>
<dbReference type="PANTHER" id="PTHR42659:SF2">
    <property type="entry name" value="XANTHINE DEHYDROGENASE SUBUNIT C-RELATED"/>
    <property type="match status" value="1"/>
</dbReference>
<evidence type="ECO:0000256" key="2">
    <source>
        <dbReference type="ARBA" id="ARBA00022827"/>
    </source>
</evidence>
<dbReference type="InterPro" id="IPR016167">
    <property type="entry name" value="FAD-bd_PCMH_sub1"/>
</dbReference>
<dbReference type="Proteomes" id="UP001320766">
    <property type="component" value="Unassembled WGS sequence"/>
</dbReference>
<name>A0ABT1JWG7_9ACTN</name>
<gene>
    <name evidence="5" type="ORF">HD595_002234</name>
</gene>
<organism evidence="5 6">
    <name type="scientific">Nonomuraea roseoviolacea subsp. carminata</name>
    <dbReference type="NCBI Taxonomy" id="160689"/>
    <lineage>
        <taxon>Bacteria</taxon>
        <taxon>Bacillati</taxon>
        <taxon>Actinomycetota</taxon>
        <taxon>Actinomycetes</taxon>
        <taxon>Streptosporangiales</taxon>
        <taxon>Streptosporangiaceae</taxon>
        <taxon>Nonomuraea</taxon>
    </lineage>
</organism>
<dbReference type="InterPro" id="IPR051312">
    <property type="entry name" value="Diverse_Substr_Oxidored"/>
</dbReference>
<dbReference type="Pfam" id="PF00941">
    <property type="entry name" value="FAD_binding_5"/>
    <property type="match status" value="1"/>
</dbReference>
<feature type="domain" description="FAD-binding PCMH-type" evidence="4">
    <location>
        <begin position="1"/>
        <end position="176"/>
    </location>
</feature>
<dbReference type="SUPFAM" id="SSF56176">
    <property type="entry name" value="FAD-binding/transporter-associated domain-like"/>
    <property type="match status" value="1"/>
</dbReference>
<dbReference type="EC" id="1.2.7.4" evidence="5"/>
<dbReference type="InterPro" id="IPR002346">
    <property type="entry name" value="Mopterin_DH_FAD-bd"/>
</dbReference>
<evidence type="ECO:0000256" key="1">
    <source>
        <dbReference type="ARBA" id="ARBA00022630"/>
    </source>
</evidence>
<dbReference type="InterPro" id="IPR005107">
    <property type="entry name" value="CO_DH_flav_C"/>
</dbReference>
<proteinExistence type="predicted"/>
<dbReference type="EMBL" id="JAMZEC010000001">
    <property type="protein sequence ID" value="MCP2346112.1"/>
    <property type="molecule type" value="Genomic_DNA"/>
</dbReference>
<evidence type="ECO:0000313" key="5">
    <source>
        <dbReference type="EMBL" id="MCP2346112.1"/>
    </source>
</evidence>
<protein>
    <submittedName>
        <fullName evidence="5">Carbon-monoxide dehydrogenase medium subunit</fullName>
        <ecNumber evidence="5">1.2.7.4</ecNumber>
    </submittedName>
</protein>
<dbReference type="InterPro" id="IPR036683">
    <property type="entry name" value="CO_DH_flav_C_dom_sf"/>
</dbReference>
<dbReference type="Pfam" id="PF03450">
    <property type="entry name" value="CO_deh_flav_C"/>
    <property type="match status" value="1"/>
</dbReference>
<evidence type="ECO:0000259" key="4">
    <source>
        <dbReference type="PROSITE" id="PS51387"/>
    </source>
</evidence>
<dbReference type="InterPro" id="IPR016169">
    <property type="entry name" value="FAD-bd_PCMH_sub2"/>
</dbReference>
<dbReference type="PANTHER" id="PTHR42659">
    <property type="entry name" value="XANTHINE DEHYDROGENASE SUBUNIT C-RELATED"/>
    <property type="match status" value="1"/>
</dbReference>
<dbReference type="InterPro" id="IPR016166">
    <property type="entry name" value="FAD-bd_PCMH"/>
</dbReference>
<dbReference type="SMART" id="SM01092">
    <property type="entry name" value="CO_deh_flav_C"/>
    <property type="match status" value="1"/>
</dbReference>
<keyword evidence="1" id="KW-0285">Flavoprotein</keyword>
<dbReference type="SUPFAM" id="SSF55447">
    <property type="entry name" value="CO dehydrogenase flavoprotein C-terminal domain-like"/>
    <property type="match status" value="1"/>
</dbReference>
<reference evidence="5 6" key="1">
    <citation type="submission" date="2022-06" db="EMBL/GenBank/DDBJ databases">
        <title>Sequencing the genomes of 1000 actinobacteria strains.</title>
        <authorList>
            <person name="Klenk H.-P."/>
        </authorList>
    </citation>
    <scope>NUCLEOTIDE SEQUENCE [LARGE SCALE GENOMIC DNA]</scope>
    <source>
        <strain evidence="5 6">DSM 44170</strain>
    </source>
</reference>
<evidence type="ECO:0000313" key="6">
    <source>
        <dbReference type="Proteomes" id="UP001320766"/>
    </source>
</evidence>
<keyword evidence="6" id="KW-1185">Reference proteome</keyword>